<evidence type="ECO:0000313" key="3">
    <source>
        <dbReference type="EMBL" id="CAD8054309.1"/>
    </source>
</evidence>
<gene>
    <name evidence="3" type="ORF">PSON_ATCC_30995.1.T0080195</name>
</gene>
<reference evidence="3" key="1">
    <citation type="submission" date="2021-01" db="EMBL/GenBank/DDBJ databases">
        <authorList>
            <consortium name="Genoscope - CEA"/>
            <person name="William W."/>
        </authorList>
    </citation>
    <scope>NUCLEOTIDE SEQUENCE</scope>
</reference>
<keyword evidence="1" id="KW-0175">Coiled coil</keyword>
<feature type="coiled-coil region" evidence="1">
    <location>
        <begin position="87"/>
        <end position="114"/>
    </location>
</feature>
<dbReference type="EMBL" id="CAJJDN010000008">
    <property type="protein sequence ID" value="CAD8054309.1"/>
    <property type="molecule type" value="Genomic_DNA"/>
</dbReference>
<name>A0A8S1KGD3_9CILI</name>
<evidence type="ECO:0000313" key="4">
    <source>
        <dbReference type="Proteomes" id="UP000692954"/>
    </source>
</evidence>
<sequence length="381" mass="44545">MKLKLLITLLAICTCLRYDDGNSGNSVMEEQIKEIQQHKIGQAILKMAELNYKLQGPVDELIQTIKSFGRQLIERVEQENLDYEAIKAESVVKVQQLKQIISDAENEQNKQRKRIGQELEPRKSDIEKQLLRLKDSKQQNESRLKMQEALRKQQYENFEKSKRDIGDLIMITDDALKMVGSLLPRPDCSFIEMDKIQLSKEESKDLNRRLRSIKGRVDGLKGFESMMETLVQLTDSNFKQRHFIKSVLDLLNKLRKSLVESQNKLINDEKEQDRAFSQWDSAQDGETNVFEREWNDLLEERDDIQSFIADCENIIKIHQADIDLYGERVKLEEQSLLISKQTHEELVKQINNELDIIQKSIKLLYSPAIFEYLKYKINLGP</sequence>
<comment type="caution">
    <text evidence="3">The sequence shown here is derived from an EMBL/GenBank/DDBJ whole genome shotgun (WGS) entry which is preliminary data.</text>
</comment>
<proteinExistence type="predicted"/>
<dbReference type="Proteomes" id="UP000692954">
    <property type="component" value="Unassembled WGS sequence"/>
</dbReference>
<dbReference type="OrthoDB" id="289219at2759"/>
<keyword evidence="4" id="KW-1185">Reference proteome</keyword>
<keyword evidence="2" id="KW-0732">Signal</keyword>
<evidence type="ECO:0000256" key="1">
    <source>
        <dbReference type="SAM" id="Coils"/>
    </source>
</evidence>
<accession>A0A8S1KGD3</accession>
<organism evidence="3 4">
    <name type="scientific">Paramecium sonneborni</name>
    <dbReference type="NCBI Taxonomy" id="65129"/>
    <lineage>
        <taxon>Eukaryota</taxon>
        <taxon>Sar</taxon>
        <taxon>Alveolata</taxon>
        <taxon>Ciliophora</taxon>
        <taxon>Intramacronucleata</taxon>
        <taxon>Oligohymenophorea</taxon>
        <taxon>Peniculida</taxon>
        <taxon>Parameciidae</taxon>
        <taxon>Paramecium</taxon>
    </lineage>
</organism>
<protein>
    <submittedName>
        <fullName evidence="3">Uncharacterized protein</fullName>
    </submittedName>
</protein>
<feature type="chain" id="PRO_5035907499" evidence="2">
    <location>
        <begin position="22"/>
        <end position="381"/>
    </location>
</feature>
<feature type="signal peptide" evidence="2">
    <location>
        <begin position="1"/>
        <end position="21"/>
    </location>
</feature>
<evidence type="ECO:0000256" key="2">
    <source>
        <dbReference type="SAM" id="SignalP"/>
    </source>
</evidence>
<dbReference type="AlphaFoldDB" id="A0A8S1KGD3"/>